<dbReference type="AlphaFoldDB" id="A0A653D4M5"/>
<protein>
    <submittedName>
        <fullName evidence="1">Uncharacterized protein</fullName>
    </submittedName>
</protein>
<dbReference type="EMBL" id="CAACVG010010136">
    <property type="protein sequence ID" value="VEN55119.1"/>
    <property type="molecule type" value="Genomic_DNA"/>
</dbReference>
<evidence type="ECO:0000313" key="2">
    <source>
        <dbReference type="Proteomes" id="UP000410492"/>
    </source>
</evidence>
<proteinExistence type="predicted"/>
<keyword evidence="2" id="KW-1185">Reference proteome</keyword>
<gene>
    <name evidence="1" type="ORF">CALMAC_LOCUS14387</name>
</gene>
<accession>A0A653D4M5</accession>
<reference evidence="1 2" key="1">
    <citation type="submission" date="2019-01" db="EMBL/GenBank/DDBJ databases">
        <authorList>
            <person name="Sayadi A."/>
        </authorList>
    </citation>
    <scope>NUCLEOTIDE SEQUENCE [LARGE SCALE GENOMIC DNA]</scope>
</reference>
<dbReference type="OrthoDB" id="446074at2759"/>
<sequence>MLLHVSPHASVRYKFFVHFFVFALQKDGILCVLLGERTSLTANANGRMLSRRGRGVMASEDESGEC</sequence>
<name>A0A653D4M5_CALMS</name>
<dbReference type="Proteomes" id="UP000410492">
    <property type="component" value="Unassembled WGS sequence"/>
</dbReference>
<evidence type="ECO:0000313" key="1">
    <source>
        <dbReference type="EMBL" id="VEN55119.1"/>
    </source>
</evidence>
<organism evidence="1 2">
    <name type="scientific">Callosobruchus maculatus</name>
    <name type="common">Southern cowpea weevil</name>
    <name type="synonym">Pulse bruchid</name>
    <dbReference type="NCBI Taxonomy" id="64391"/>
    <lineage>
        <taxon>Eukaryota</taxon>
        <taxon>Metazoa</taxon>
        <taxon>Ecdysozoa</taxon>
        <taxon>Arthropoda</taxon>
        <taxon>Hexapoda</taxon>
        <taxon>Insecta</taxon>
        <taxon>Pterygota</taxon>
        <taxon>Neoptera</taxon>
        <taxon>Endopterygota</taxon>
        <taxon>Coleoptera</taxon>
        <taxon>Polyphaga</taxon>
        <taxon>Cucujiformia</taxon>
        <taxon>Chrysomeloidea</taxon>
        <taxon>Chrysomelidae</taxon>
        <taxon>Bruchinae</taxon>
        <taxon>Bruchini</taxon>
        <taxon>Callosobruchus</taxon>
    </lineage>
</organism>